<feature type="transmembrane region" description="Helical" evidence="5">
    <location>
        <begin position="20"/>
        <end position="51"/>
    </location>
</feature>
<accession>A0A8H2W7Y5</accession>
<evidence type="ECO:0000256" key="2">
    <source>
        <dbReference type="ARBA" id="ARBA00022692"/>
    </source>
</evidence>
<feature type="transmembrane region" description="Helical" evidence="5">
    <location>
        <begin position="597"/>
        <end position="614"/>
    </location>
</feature>
<feature type="transmembrane region" description="Helical" evidence="5">
    <location>
        <begin position="517"/>
        <end position="534"/>
    </location>
</feature>
<dbReference type="OrthoDB" id="5425539at2759"/>
<gene>
    <name evidence="8" type="ORF">RDB_LOCUS1003</name>
</gene>
<feature type="transmembrane region" description="Helical" evidence="5">
    <location>
        <begin position="108"/>
        <end position="124"/>
    </location>
</feature>
<feature type="domain" description="Integral membrane bound transporter" evidence="7">
    <location>
        <begin position="543"/>
        <end position="666"/>
    </location>
</feature>
<name>A0A8H2W7Y5_9AGAM</name>
<evidence type="ECO:0000256" key="1">
    <source>
        <dbReference type="ARBA" id="ARBA00004141"/>
    </source>
</evidence>
<evidence type="ECO:0000256" key="4">
    <source>
        <dbReference type="ARBA" id="ARBA00023136"/>
    </source>
</evidence>
<dbReference type="Pfam" id="PF13515">
    <property type="entry name" value="FUSC_2"/>
    <property type="match status" value="1"/>
</dbReference>
<dbReference type="InterPro" id="IPR049453">
    <property type="entry name" value="Memb_transporter_dom"/>
</dbReference>
<keyword evidence="2 5" id="KW-0812">Transmembrane</keyword>
<dbReference type="InterPro" id="IPR018820">
    <property type="entry name" value="BRE4-related_DUF2421"/>
</dbReference>
<feature type="transmembrane region" description="Helical" evidence="5">
    <location>
        <begin position="650"/>
        <end position="671"/>
    </location>
</feature>
<reference evidence="8" key="1">
    <citation type="submission" date="2021-01" db="EMBL/GenBank/DDBJ databases">
        <authorList>
            <person name="Kaushik A."/>
        </authorList>
    </citation>
    <scope>NUCLEOTIDE SEQUENCE</scope>
    <source>
        <strain evidence="8">AG1-1C</strain>
    </source>
</reference>
<dbReference type="Pfam" id="PF10334">
    <property type="entry name" value="BRE4"/>
    <property type="match status" value="1"/>
</dbReference>
<feature type="transmembrane region" description="Helical" evidence="5">
    <location>
        <begin position="621"/>
        <end position="638"/>
    </location>
</feature>
<organism evidence="8 9">
    <name type="scientific">Rhizoctonia solani</name>
    <dbReference type="NCBI Taxonomy" id="456999"/>
    <lineage>
        <taxon>Eukaryota</taxon>
        <taxon>Fungi</taxon>
        <taxon>Dikarya</taxon>
        <taxon>Basidiomycota</taxon>
        <taxon>Agaricomycotina</taxon>
        <taxon>Agaricomycetes</taxon>
        <taxon>Cantharellales</taxon>
        <taxon>Ceratobasidiaceae</taxon>
        <taxon>Rhizoctonia</taxon>
    </lineage>
</organism>
<proteinExistence type="predicted"/>
<evidence type="ECO:0008006" key="10">
    <source>
        <dbReference type="Google" id="ProtNLM"/>
    </source>
</evidence>
<dbReference type="PANTHER" id="PTHR47804">
    <property type="entry name" value="60S RIBOSOMAL PROTEIN L19"/>
    <property type="match status" value="1"/>
</dbReference>
<feature type="transmembrane region" description="Helical" evidence="5">
    <location>
        <begin position="71"/>
        <end position="96"/>
    </location>
</feature>
<keyword evidence="3 5" id="KW-1133">Transmembrane helix</keyword>
<protein>
    <recommendedName>
        <fullName evidence="10">DUF2421 domain-containing protein</fullName>
    </recommendedName>
</protein>
<dbReference type="InterPro" id="IPR052430">
    <property type="entry name" value="IVT-Associated"/>
</dbReference>
<feature type="transmembrane region" description="Helical" evidence="5">
    <location>
        <begin position="163"/>
        <end position="184"/>
    </location>
</feature>
<dbReference type="GO" id="GO:0016020">
    <property type="term" value="C:membrane"/>
    <property type="evidence" value="ECO:0007669"/>
    <property type="project" value="UniProtKB-SubCell"/>
</dbReference>
<evidence type="ECO:0000313" key="9">
    <source>
        <dbReference type="Proteomes" id="UP000663846"/>
    </source>
</evidence>
<evidence type="ECO:0000256" key="3">
    <source>
        <dbReference type="ARBA" id="ARBA00022989"/>
    </source>
</evidence>
<keyword evidence="4 5" id="KW-0472">Membrane</keyword>
<sequence>MGTAMLPLSLLSRLRPSAQLFCRMSVVFICALVAVLGPTSKFVGAYTYLVLTAKDVSFPPSANPSAQVEGLAVNIIGVLIGLGWSNLGLACAALAARRYGVGSGESRAVRACFLVVLGFFAGLVRSRMPRLTLACRAVSFVGIWLIARAPETGEWDYHHFTQLLFAFAVAGAASLVVSLIARIFTHPGGYAKDVIDVLEALKELLRCSTSQTLFDSEKPLLQTEILYTKSLDKALALHTSYAYSAYELRIGRVPIKAIKPLLITINLIREELAWGRVPALEGTETPSGDTTLLAQLNDPCQVCSSEIINGISALQAAVGKCYGIKLSDNAHKNVELSDPLAARTAITNARAALKTTLDSVVHEINKTCTLRRAESHHKELFRKSLHSAALLHISSELIRALTLAHGILTIHQTSRPQIFFLRPSWFWLGMSPRSVIEEEDSPDAVELRSAAGVDTNSGADKSLFEDARTTLLPAPTTMQSTQKWSLSTIMSAPAVLRVRIQLSNWLWRIRHSKHIQFAFKHALGIAILMIPAVLPESSSGKQFYDSSYGVWAIISFVYVIEPNTALTWRLGVWRVFGTAIGAIYAYITWQIAGANPYGVVALITAAEIIITWFVRSSTPGVGIVASVTIPPVLFIPYLDIVKISMLHLTALRALQISIGIVAAIVIDHILFPKRPRAIFLSGMAKVIEDVRVLHSELSSRTHNSHPHASPKSGVEIAQAQSCSAKLELRIRKLVTREKIYLGQMEHELSLMPKPTESYRTVTNYVQRLVDLAAGLRRIRENVPHMAIDSVLSQRQRVDSCITLALFACEHAFRSRRALPQVLPSPRKALDVLNNELMDTLQSQGRATDIGYAMAENEVIEEMVRTVESLVKVTRDLFGTRAWLNGVDNIHLGIGF</sequence>
<evidence type="ECO:0000259" key="7">
    <source>
        <dbReference type="Pfam" id="PF13515"/>
    </source>
</evidence>
<dbReference type="Proteomes" id="UP000663846">
    <property type="component" value="Unassembled WGS sequence"/>
</dbReference>
<evidence type="ECO:0000256" key="5">
    <source>
        <dbReference type="SAM" id="Phobius"/>
    </source>
</evidence>
<dbReference type="EMBL" id="CAJMWS010000012">
    <property type="protein sequence ID" value="CAE6336631.1"/>
    <property type="molecule type" value="Genomic_DNA"/>
</dbReference>
<dbReference type="PANTHER" id="PTHR47804:SF3">
    <property type="entry name" value="PROTEIN BRE4"/>
    <property type="match status" value="1"/>
</dbReference>
<feature type="transmembrane region" description="Helical" evidence="5">
    <location>
        <begin position="546"/>
        <end position="565"/>
    </location>
</feature>
<comment type="subcellular location">
    <subcellularLocation>
        <location evidence="1">Membrane</location>
        <topology evidence="1">Multi-pass membrane protein</topology>
    </subcellularLocation>
</comment>
<evidence type="ECO:0000259" key="6">
    <source>
        <dbReference type="Pfam" id="PF10334"/>
    </source>
</evidence>
<evidence type="ECO:0000313" key="8">
    <source>
        <dbReference type="EMBL" id="CAE6336631.1"/>
    </source>
</evidence>
<dbReference type="AlphaFoldDB" id="A0A8H2W7Y5"/>
<comment type="caution">
    <text evidence="8">The sequence shown here is derived from an EMBL/GenBank/DDBJ whole genome shotgun (WGS) entry which is preliminary data.</text>
</comment>
<feature type="domain" description="DUF2421" evidence="6">
    <location>
        <begin position="678"/>
        <end position="848"/>
    </location>
</feature>